<dbReference type="SMART" id="SM00408">
    <property type="entry name" value="IGc2"/>
    <property type="match status" value="2"/>
</dbReference>
<dbReference type="SMART" id="SM00409">
    <property type="entry name" value="IG"/>
    <property type="match status" value="2"/>
</dbReference>
<dbReference type="PROSITE" id="PS50208">
    <property type="entry name" value="CASPASE_P20"/>
    <property type="match status" value="1"/>
</dbReference>
<dbReference type="SUPFAM" id="SSF47986">
    <property type="entry name" value="DEATH domain"/>
    <property type="match status" value="1"/>
</dbReference>
<evidence type="ECO:0000259" key="1">
    <source>
        <dbReference type="PROSITE" id="PS50208"/>
    </source>
</evidence>
<sequence>MADSLCIILFGLKRNIQFRVSNDFLLLKDSRNIPKDLSSLQQKFTPLSGFTVRSIRSMAACCPTISDLPKVLREKLAHILDESNTPTWRELIHVMPPDMYRAHQVESFAMATLKCRSPTQELFDDLARRSVTLDELSGWVQKLPQSNKKQSMIQLLYGHPVVTRQPGNIMVAVGANAVLSCGATGHQPLNYQWFKSKKALEGQTGSLLRVKNVSKLDEGHYICRVANSNGDYVFTEWAKLSLQNPSETHQFSRPIITSQPEYPEVHTVLGGTLRLYCDALGDPAPTFQWYKNDLPLPDGDQREYCKRDICADDQGRYMCVASNSSGSTESRPTRVFVRHQVPRGQMEANDKVALLIGNKDYKMAQHLNTLFHPLNDVCDLAGVLRSIGFKVVSLVNLTLKEMEFALDEFYKLLVKDTYALFYFAGHGFEINGQGYLMPIDATERYHSQENLPAWKVLETMQNSEAKLNIIVLDCCRTTPNDKPIETIPVDNGCYQPIVTKENVLVIHGCLPQNSVFESEDERNGFIAKHLIKLIGQTKPLSKIKLEFSKAIHDEKIYDPEDRKQQVVHIHTTEIDDMCLADNTAVHMQGACAVSGSEGWKAAHGRYTQGFRYFRSSGGGGGPEIPEDPVTVHERDGVVVELVFMAEFSNALLVTARCRPDNYHVTFDMPECVSGCLVTKVTGKESTIPQRFSRAESAIRIADLQRLQVFLCLNMDRQEAWGLGRAHIVQPSP</sequence>
<dbReference type="PANTHER" id="PTHR22576:SF37">
    <property type="entry name" value="MUCOSA-ASSOCIATED LYMPHOID TISSUE LYMPHOMA TRANSLOCATION PROTEIN 1"/>
    <property type="match status" value="1"/>
</dbReference>
<dbReference type="eggNOG" id="ENOG502QUZM">
    <property type="taxonomic scope" value="Eukaryota"/>
</dbReference>
<dbReference type="Gene3D" id="1.10.533.10">
    <property type="entry name" value="Death Domain, Fas"/>
    <property type="match status" value="1"/>
</dbReference>
<dbReference type="CDD" id="cd00096">
    <property type="entry name" value="Ig"/>
    <property type="match status" value="1"/>
</dbReference>
<feature type="domain" description="Caspase family p20" evidence="1">
    <location>
        <begin position="349"/>
        <end position="479"/>
    </location>
</feature>
<dbReference type="SUPFAM" id="SSF48726">
    <property type="entry name" value="Immunoglobulin"/>
    <property type="match status" value="2"/>
</dbReference>
<keyword evidence="4" id="KW-1185">Reference proteome</keyword>
<dbReference type="Pfam" id="PF13895">
    <property type="entry name" value="Ig_2"/>
    <property type="match status" value="1"/>
</dbReference>
<dbReference type="AlphaFoldDB" id="A7SFR7"/>
<dbReference type="InterPro" id="IPR029030">
    <property type="entry name" value="Caspase-like_dom_sf"/>
</dbReference>
<dbReference type="InterPro" id="IPR011029">
    <property type="entry name" value="DEATH-like_dom_sf"/>
</dbReference>
<evidence type="ECO:0000313" key="4">
    <source>
        <dbReference type="Proteomes" id="UP000001593"/>
    </source>
</evidence>
<evidence type="ECO:0000313" key="3">
    <source>
        <dbReference type="EMBL" id="EDO37456.1"/>
    </source>
</evidence>
<dbReference type="InterPro" id="IPR036179">
    <property type="entry name" value="Ig-like_dom_sf"/>
</dbReference>
<dbReference type="InterPro" id="IPR003598">
    <property type="entry name" value="Ig_sub2"/>
</dbReference>
<dbReference type="InterPro" id="IPR011600">
    <property type="entry name" value="Pept_C14_caspase"/>
</dbReference>
<gene>
    <name evidence="3" type="ORF">NEMVEDRAFT_v1g244962</name>
</gene>
<dbReference type="PANTHER" id="PTHR22576">
    <property type="entry name" value="MUCOSA ASSOCIATED LYMPHOID TISSUE LYMPHOMA TRANSLOCATION PROTEIN 1/PARACASPASE"/>
    <property type="match status" value="1"/>
</dbReference>
<organism evidence="3 4">
    <name type="scientific">Nematostella vectensis</name>
    <name type="common">Starlet sea anemone</name>
    <dbReference type="NCBI Taxonomy" id="45351"/>
    <lineage>
        <taxon>Eukaryota</taxon>
        <taxon>Metazoa</taxon>
        <taxon>Cnidaria</taxon>
        <taxon>Anthozoa</taxon>
        <taxon>Hexacorallia</taxon>
        <taxon>Actiniaria</taxon>
        <taxon>Edwardsiidae</taxon>
        <taxon>Nematostella</taxon>
    </lineage>
</organism>
<dbReference type="MEROPS" id="C14.026"/>
<name>A7SFR7_NEMVE</name>
<proteinExistence type="predicted"/>
<dbReference type="InterPro" id="IPR003599">
    <property type="entry name" value="Ig_sub"/>
</dbReference>
<protein>
    <submittedName>
        <fullName evidence="3">Uncharacterized protein</fullName>
    </submittedName>
</protein>
<dbReference type="EMBL" id="DS469646">
    <property type="protein sequence ID" value="EDO37456.1"/>
    <property type="molecule type" value="Genomic_DNA"/>
</dbReference>
<dbReference type="OMA" id="CRIANCH"/>
<dbReference type="InterPro" id="IPR007110">
    <property type="entry name" value="Ig-like_dom"/>
</dbReference>
<dbReference type="InterPro" id="IPR052039">
    <property type="entry name" value="Caspase-related_regulators"/>
</dbReference>
<dbReference type="Gene3D" id="2.60.40.10">
    <property type="entry name" value="Immunoglobulins"/>
    <property type="match status" value="2"/>
</dbReference>
<dbReference type="InParanoid" id="A7SFR7"/>
<dbReference type="Gene3D" id="2.60.40.3360">
    <property type="match status" value="1"/>
</dbReference>
<dbReference type="Pfam" id="PF13927">
    <property type="entry name" value="Ig_3"/>
    <property type="match status" value="1"/>
</dbReference>
<dbReference type="InterPro" id="IPR033540">
    <property type="entry name" value="MALT1_IG-like_dom_sf"/>
</dbReference>
<reference evidence="3 4" key="1">
    <citation type="journal article" date="2007" name="Science">
        <title>Sea anemone genome reveals ancestral eumetazoan gene repertoire and genomic organization.</title>
        <authorList>
            <person name="Putnam N.H."/>
            <person name="Srivastava M."/>
            <person name="Hellsten U."/>
            <person name="Dirks B."/>
            <person name="Chapman J."/>
            <person name="Salamov A."/>
            <person name="Terry A."/>
            <person name="Shapiro H."/>
            <person name="Lindquist E."/>
            <person name="Kapitonov V.V."/>
            <person name="Jurka J."/>
            <person name="Genikhovich G."/>
            <person name="Grigoriev I.V."/>
            <person name="Lucas S.M."/>
            <person name="Steele R.E."/>
            <person name="Finnerty J.R."/>
            <person name="Technau U."/>
            <person name="Martindale M.Q."/>
            <person name="Rokhsar D.S."/>
        </authorList>
    </citation>
    <scope>NUCLEOTIDE SEQUENCE [LARGE SCALE GENOMIC DNA]</scope>
    <source>
        <strain evidence="4">CH2 X CH6</strain>
    </source>
</reference>
<dbReference type="SUPFAM" id="SSF52129">
    <property type="entry name" value="Caspase-like"/>
    <property type="match status" value="1"/>
</dbReference>
<dbReference type="PROSITE" id="PS50835">
    <property type="entry name" value="IG_LIKE"/>
    <property type="match status" value="2"/>
</dbReference>
<dbReference type="SMR" id="A7SFR7"/>
<feature type="domain" description="Ig-like" evidence="2">
    <location>
        <begin position="254"/>
        <end position="336"/>
    </location>
</feature>
<dbReference type="Pfam" id="PF00656">
    <property type="entry name" value="Peptidase_C14"/>
    <property type="match status" value="1"/>
</dbReference>
<dbReference type="PhylomeDB" id="A7SFR7"/>
<dbReference type="InterPro" id="IPR013783">
    <property type="entry name" value="Ig-like_fold"/>
</dbReference>
<dbReference type="Gene3D" id="3.40.50.1460">
    <property type="match status" value="1"/>
</dbReference>
<evidence type="ECO:0000259" key="2">
    <source>
        <dbReference type="PROSITE" id="PS50835"/>
    </source>
</evidence>
<accession>A7SFR7</accession>
<dbReference type="GO" id="GO:0006508">
    <property type="term" value="P:proteolysis"/>
    <property type="evidence" value="ECO:0007669"/>
    <property type="project" value="InterPro"/>
</dbReference>
<feature type="domain" description="Ig-like" evidence="2">
    <location>
        <begin position="160"/>
        <end position="241"/>
    </location>
</feature>
<dbReference type="InterPro" id="IPR001309">
    <property type="entry name" value="Pept_C14_p20"/>
</dbReference>
<dbReference type="STRING" id="45351.A7SFR7"/>
<dbReference type="HOGENOM" id="CLU_014796_0_0_1"/>
<dbReference type="GO" id="GO:0004197">
    <property type="term" value="F:cysteine-type endopeptidase activity"/>
    <property type="evidence" value="ECO:0007669"/>
    <property type="project" value="InterPro"/>
</dbReference>
<dbReference type="Proteomes" id="UP000001593">
    <property type="component" value="Unassembled WGS sequence"/>
</dbReference>